<protein>
    <submittedName>
        <fullName evidence="2">TniQ family protein</fullName>
    </submittedName>
</protein>
<keyword evidence="3" id="KW-1185">Reference proteome</keyword>
<dbReference type="RefSeq" id="WP_262565662.1">
    <property type="nucleotide sequence ID" value="NZ_JAPFCC010000001.1"/>
</dbReference>
<comment type="caution">
    <text evidence="2">The sequence shown here is derived from an EMBL/GenBank/DDBJ whole genome shotgun (WGS) entry which is preliminary data.</text>
</comment>
<dbReference type="InterPro" id="IPR009492">
    <property type="entry name" value="TniQ"/>
</dbReference>
<sequence>MLLRPKSLRSEALESYMIRLADLYGYTSQQLIERFHIILDEEDQKLSGALPGNLWQLNIYHANTSSSFRVECLEVLAEKMGRGRLPIMELAVYRSRTKYGLRHHSLFWQGLDIPRFYVRKECIPVCPLCFQEDEKPFMPFYWHLHLVRACSKHGCKLIEQCPDCMESLNYIHTGNLKGCSCGKEYKSMPAEIAPEPLIHLAAKVQEEKVTAENFDNLLFELEDIHQLFGMILWFYSYVAERGSKRSFTDETLLDCIAFFDKWPQNLHTLLKEKIETAIVLADRRFSETSFQSIFRNLLFASKRLPSNVLSSNPVLKEVFTYLDQCIHADNELSEIGYSLLNGYEVATLLDTDDEQVARLLDEGKLPVSKRLKDSTAFNPKIPLFPLKSTFNVWLAGFQSRLSNRHIYMSRW</sequence>
<evidence type="ECO:0000313" key="2">
    <source>
        <dbReference type="EMBL" id="MCW7555928.1"/>
    </source>
</evidence>
<evidence type="ECO:0000259" key="1">
    <source>
        <dbReference type="Pfam" id="PF06527"/>
    </source>
</evidence>
<dbReference type="Proteomes" id="UP001209854">
    <property type="component" value="Unassembled WGS sequence"/>
</dbReference>
<organism evidence="2 3">
    <name type="scientific">Endozoicomonas gorgoniicola</name>
    <dbReference type="NCBI Taxonomy" id="1234144"/>
    <lineage>
        <taxon>Bacteria</taxon>
        <taxon>Pseudomonadati</taxon>
        <taxon>Pseudomonadota</taxon>
        <taxon>Gammaproteobacteria</taxon>
        <taxon>Oceanospirillales</taxon>
        <taxon>Endozoicomonadaceae</taxon>
        <taxon>Endozoicomonas</taxon>
    </lineage>
</organism>
<gene>
    <name evidence="2" type="ORF">NX722_25530</name>
</gene>
<evidence type="ECO:0000313" key="3">
    <source>
        <dbReference type="Proteomes" id="UP001209854"/>
    </source>
</evidence>
<proteinExistence type="predicted"/>
<dbReference type="Pfam" id="PF06527">
    <property type="entry name" value="TniQ"/>
    <property type="match status" value="1"/>
</dbReference>
<reference evidence="2 3" key="1">
    <citation type="submission" date="2022-10" db="EMBL/GenBank/DDBJ databases">
        <title>High-quality genome sequences of two octocoral-associated bacteria, Endozoicomonas euniceicola EF212 and Endozoicomonas gorgoniicola PS125.</title>
        <authorList>
            <person name="Chiou Y.-J."/>
            <person name="Chen Y.-H."/>
        </authorList>
    </citation>
    <scope>NUCLEOTIDE SEQUENCE [LARGE SCALE GENOMIC DNA]</scope>
    <source>
        <strain evidence="2 3">PS125</strain>
    </source>
</reference>
<dbReference type="EMBL" id="JAPFCC010000001">
    <property type="protein sequence ID" value="MCW7555928.1"/>
    <property type="molecule type" value="Genomic_DNA"/>
</dbReference>
<accession>A0ABT3N3K8</accession>
<feature type="domain" description="TniQ" evidence="1">
    <location>
        <begin position="3"/>
        <end position="157"/>
    </location>
</feature>
<name>A0ABT3N3K8_9GAMM</name>